<evidence type="ECO:0000256" key="10">
    <source>
        <dbReference type="ARBA" id="ARBA00022679"/>
    </source>
</evidence>
<keyword evidence="17" id="KW-1208">Phospholipid metabolism</keyword>
<keyword evidence="9" id="KW-0444">Lipid biosynthesis</keyword>
<accession>A0A2S4JFM1</accession>
<dbReference type="GO" id="GO:0016024">
    <property type="term" value="P:CDP-diacylglycerol biosynthetic process"/>
    <property type="evidence" value="ECO:0007669"/>
    <property type="project" value="TreeGrafter"/>
</dbReference>
<keyword evidence="16" id="KW-0594">Phospholipid biosynthesis</keyword>
<evidence type="ECO:0000256" key="2">
    <source>
        <dbReference type="ARBA" id="ARBA00004651"/>
    </source>
</evidence>
<evidence type="ECO:0000256" key="22">
    <source>
        <dbReference type="ARBA" id="ARBA00032743"/>
    </source>
</evidence>
<evidence type="ECO:0000256" key="20">
    <source>
        <dbReference type="ARBA" id="ARBA00032253"/>
    </source>
</evidence>
<comment type="pathway">
    <text evidence="3">Phospholipid metabolism; CDP-diacylglycerol biosynthesis; CDP-diacylglycerol from sn-glycerol 3-phosphate: step 3/3.</text>
</comment>
<keyword evidence="10" id="KW-0808">Transferase</keyword>
<evidence type="ECO:0000256" key="24">
    <source>
        <dbReference type="SAM" id="Phobius"/>
    </source>
</evidence>
<dbReference type="RefSeq" id="WP_103681260.1">
    <property type="nucleotide sequence ID" value="NZ_LPWH01000124.1"/>
</dbReference>
<evidence type="ECO:0000256" key="4">
    <source>
        <dbReference type="ARBA" id="ARBA00005189"/>
    </source>
</evidence>
<comment type="catalytic activity">
    <reaction evidence="1">
        <text>a 1,2-diacyl-sn-glycero-3-phosphate + CTP + H(+) = a CDP-1,2-diacyl-sn-glycerol + diphosphate</text>
        <dbReference type="Rhea" id="RHEA:16229"/>
        <dbReference type="ChEBI" id="CHEBI:15378"/>
        <dbReference type="ChEBI" id="CHEBI:33019"/>
        <dbReference type="ChEBI" id="CHEBI:37563"/>
        <dbReference type="ChEBI" id="CHEBI:58332"/>
        <dbReference type="ChEBI" id="CHEBI:58608"/>
        <dbReference type="EC" id="2.7.7.41"/>
    </reaction>
</comment>
<evidence type="ECO:0000256" key="16">
    <source>
        <dbReference type="ARBA" id="ARBA00023209"/>
    </source>
</evidence>
<evidence type="ECO:0000256" key="14">
    <source>
        <dbReference type="ARBA" id="ARBA00023098"/>
    </source>
</evidence>
<evidence type="ECO:0000313" key="26">
    <source>
        <dbReference type="Proteomes" id="UP000237350"/>
    </source>
</evidence>
<feature type="transmembrane region" description="Helical" evidence="24">
    <location>
        <begin position="90"/>
        <end position="111"/>
    </location>
</feature>
<comment type="subcellular location">
    <subcellularLocation>
        <location evidence="2">Cell membrane</location>
        <topology evidence="2">Multi-pass membrane protein</topology>
    </subcellularLocation>
</comment>
<feature type="transmembrane region" description="Helical" evidence="24">
    <location>
        <begin position="224"/>
        <end position="246"/>
    </location>
</feature>
<dbReference type="EC" id="2.7.7.41" evidence="6"/>
<keyword evidence="26" id="KW-1185">Reference proteome</keyword>
<evidence type="ECO:0000256" key="23">
    <source>
        <dbReference type="ARBA" id="ARBA00033406"/>
    </source>
</evidence>
<evidence type="ECO:0000256" key="17">
    <source>
        <dbReference type="ARBA" id="ARBA00023264"/>
    </source>
</evidence>
<evidence type="ECO:0000256" key="6">
    <source>
        <dbReference type="ARBA" id="ARBA00012487"/>
    </source>
</evidence>
<feature type="transmembrane region" description="Helical" evidence="24">
    <location>
        <begin position="197"/>
        <end position="218"/>
    </location>
</feature>
<proteinExistence type="inferred from homology"/>
<dbReference type="EMBL" id="LPWH01000124">
    <property type="protein sequence ID" value="POQ98312.1"/>
    <property type="molecule type" value="Genomic_DNA"/>
</dbReference>
<comment type="caution">
    <text evidence="25">The sequence shown here is derived from an EMBL/GenBank/DDBJ whole genome shotgun (WGS) entry which is preliminary data.</text>
</comment>
<evidence type="ECO:0000256" key="11">
    <source>
        <dbReference type="ARBA" id="ARBA00022692"/>
    </source>
</evidence>
<evidence type="ECO:0000256" key="7">
    <source>
        <dbReference type="ARBA" id="ARBA00019373"/>
    </source>
</evidence>
<keyword evidence="15 24" id="KW-0472">Membrane</keyword>
<dbReference type="Pfam" id="PF01148">
    <property type="entry name" value="CTP_transf_1"/>
    <property type="match status" value="1"/>
</dbReference>
<evidence type="ECO:0000256" key="13">
    <source>
        <dbReference type="ARBA" id="ARBA00022989"/>
    </source>
</evidence>
<name>A0A2S4JFM1_9SPIO</name>
<evidence type="ECO:0000313" key="25">
    <source>
        <dbReference type="EMBL" id="POQ98312.1"/>
    </source>
</evidence>
<feature type="transmembrane region" description="Helical" evidence="24">
    <location>
        <begin position="118"/>
        <end position="142"/>
    </location>
</feature>
<feature type="transmembrane region" description="Helical" evidence="24">
    <location>
        <begin position="7"/>
        <end position="27"/>
    </location>
</feature>
<dbReference type="Proteomes" id="UP000237350">
    <property type="component" value="Unassembled WGS sequence"/>
</dbReference>
<dbReference type="GO" id="GO:0004605">
    <property type="term" value="F:phosphatidate cytidylyltransferase activity"/>
    <property type="evidence" value="ECO:0007669"/>
    <property type="project" value="UniProtKB-EC"/>
</dbReference>
<keyword evidence="13 24" id="KW-1133">Transmembrane helix</keyword>
<protein>
    <recommendedName>
        <fullName evidence="7">Phosphatidate cytidylyltransferase</fullName>
        <ecNumber evidence="6">2.7.7.41</ecNumber>
    </recommendedName>
    <alternativeName>
        <fullName evidence="20">CDP-DAG synthase</fullName>
    </alternativeName>
    <alternativeName>
        <fullName evidence="22">CDP-DG synthase</fullName>
    </alternativeName>
    <alternativeName>
        <fullName evidence="18">CDP-diacylglycerol synthase</fullName>
    </alternativeName>
    <alternativeName>
        <fullName evidence="21">CDP-diglyceride pyrophosphorylase</fullName>
    </alternativeName>
    <alternativeName>
        <fullName evidence="23">CDP-diglyceride synthase</fullName>
    </alternativeName>
    <alternativeName>
        <fullName evidence="19">CTP:phosphatidate cytidylyltransferase</fullName>
    </alternativeName>
</protein>
<evidence type="ECO:0000256" key="19">
    <source>
        <dbReference type="ARBA" id="ARBA00031825"/>
    </source>
</evidence>
<evidence type="ECO:0000256" key="5">
    <source>
        <dbReference type="ARBA" id="ARBA00010185"/>
    </source>
</evidence>
<dbReference type="PANTHER" id="PTHR46382">
    <property type="entry name" value="PHOSPHATIDATE CYTIDYLYLTRANSFERASE"/>
    <property type="match status" value="1"/>
</dbReference>
<keyword evidence="14" id="KW-0443">Lipid metabolism</keyword>
<feature type="transmembrane region" description="Helical" evidence="24">
    <location>
        <begin position="154"/>
        <end position="176"/>
    </location>
</feature>
<evidence type="ECO:0000256" key="21">
    <source>
        <dbReference type="ARBA" id="ARBA00032396"/>
    </source>
</evidence>
<evidence type="ECO:0000256" key="12">
    <source>
        <dbReference type="ARBA" id="ARBA00022695"/>
    </source>
</evidence>
<comment type="pathway">
    <text evidence="4">Lipid metabolism.</text>
</comment>
<dbReference type="OrthoDB" id="9799199at2"/>
<evidence type="ECO:0000256" key="1">
    <source>
        <dbReference type="ARBA" id="ARBA00001698"/>
    </source>
</evidence>
<feature type="transmembrane region" description="Helical" evidence="24">
    <location>
        <begin position="65"/>
        <end position="84"/>
    </location>
</feature>
<evidence type="ECO:0000256" key="18">
    <source>
        <dbReference type="ARBA" id="ARBA00029893"/>
    </source>
</evidence>
<gene>
    <name evidence="25" type="ORF">AU468_13935</name>
</gene>
<evidence type="ECO:0000256" key="9">
    <source>
        <dbReference type="ARBA" id="ARBA00022516"/>
    </source>
</evidence>
<dbReference type="PANTHER" id="PTHR46382:SF1">
    <property type="entry name" value="PHOSPHATIDATE CYTIDYLYLTRANSFERASE"/>
    <property type="match status" value="1"/>
</dbReference>
<keyword evidence="11 24" id="KW-0812">Transmembrane</keyword>
<reference evidence="26" key="1">
    <citation type="submission" date="2015-12" db="EMBL/GenBank/DDBJ databases">
        <authorList>
            <person name="Lodha T.D."/>
            <person name="Chintalapati S."/>
            <person name="Chintalapati V.R."/>
            <person name="Sravanthi T."/>
        </authorList>
    </citation>
    <scope>NUCLEOTIDE SEQUENCE [LARGE SCALE GENOMIC DNA]</scope>
    <source>
        <strain evidence="26">JC133</strain>
    </source>
</reference>
<evidence type="ECO:0000256" key="15">
    <source>
        <dbReference type="ARBA" id="ARBA00023136"/>
    </source>
</evidence>
<comment type="similarity">
    <text evidence="5">Belongs to the CDS family.</text>
</comment>
<dbReference type="AlphaFoldDB" id="A0A2S4JFM1"/>
<organism evidence="25 26">
    <name type="scientific">Alkalispirochaeta sphaeroplastigenens</name>
    <dbReference type="NCBI Taxonomy" id="1187066"/>
    <lineage>
        <taxon>Bacteria</taxon>
        <taxon>Pseudomonadati</taxon>
        <taxon>Spirochaetota</taxon>
        <taxon>Spirochaetia</taxon>
        <taxon>Spirochaetales</taxon>
        <taxon>Spirochaetaceae</taxon>
        <taxon>Alkalispirochaeta</taxon>
    </lineage>
</organism>
<feature type="transmembrane region" description="Helical" evidence="24">
    <location>
        <begin position="267"/>
        <end position="293"/>
    </location>
</feature>
<evidence type="ECO:0000256" key="3">
    <source>
        <dbReference type="ARBA" id="ARBA00005119"/>
    </source>
</evidence>
<feature type="transmembrane region" description="Helical" evidence="24">
    <location>
        <begin position="33"/>
        <end position="53"/>
    </location>
</feature>
<dbReference type="GO" id="GO:0005886">
    <property type="term" value="C:plasma membrane"/>
    <property type="evidence" value="ECO:0007669"/>
    <property type="project" value="UniProtKB-SubCell"/>
</dbReference>
<keyword evidence="8" id="KW-1003">Cell membrane</keyword>
<sequence length="294" mass="31130">MTQNTLFRLLVFFIGIPLLVASALILPEAGLPAFAFLAIGASALGARETAGFFPGHTCSYRCNRLVIPLLGILVPAAGYGAYWLPGDCTPSFAVIGAILLGLSLVMIIQVFRDHRGDFSGIIPAITTHTFVILYPGLFLWHALRLTELPNPSHLVMLFLLCTYLNDSAAWFFGRLLGKITTPAGAAPPVAISPNKSMAGFVGGFCTTPAVVAVAGAIFPEVFPGSFLAHIAFGAVIGAATILGDLVESAMKRSAEIKDSGQLIPGRGGLLDSIDSPIFAAPFFYYGYVLFFFVP</sequence>
<keyword evidence="12" id="KW-0548">Nucleotidyltransferase</keyword>
<evidence type="ECO:0000256" key="8">
    <source>
        <dbReference type="ARBA" id="ARBA00022475"/>
    </source>
</evidence>